<evidence type="ECO:0000313" key="2">
    <source>
        <dbReference type="EnsemblMetazoa" id="HelroP167761"/>
    </source>
</evidence>
<dbReference type="Proteomes" id="UP000015101">
    <property type="component" value="Unassembled WGS sequence"/>
</dbReference>
<sequence>MTKRKWKRTKTTMMIDNCVLVCLTYIYTCIAVELIGRNQLNRCPERPLKRAAHYQVLLHEKFSKLSTATAKTTFTATTSTQPTNLILKRPNDLHAFLPRMFQTGDLIEKIAPSDEQCDRRI</sequence>
<dbReference type="GeneID" id="20202069"/>
<reference evidence="2" key="3">
    <citation type="submission" date="2015-06" db="UniProtKB">
        <authorList>
            <consortium name="EnsemblMetazoa"/>
        </authorList>
    </citation>
    <scope>IDENTIFICATION</scope>
</reference>
<dbReference type="RefSeq" id="XP_009011749.1">
    <property type="nucleotide sequence ID" value="XM_009013501.1"/>
</dbReference>
<reference evidence="1 3" key="2">
    <citation type="journal article" date="2013" name="Nature">
        <title>Insights into bilaterian evolution from three spiralian genomes.</title>
        <authorList>
            <person name="Simakov O."/>
            <person name="Marletaz F."/>
            <person name="Cho S.J."/>
            <person name="Edsinger-Gonzales E."/>
            <person name="Havlak P."/>
            <person name="Hellsten U."/>
            <person name="Kuo D.H."/>
            <person name="Larsson T."/>
            <person name="Lv J."/>
            <person name="Arendt D."/>
            <person name="Savage R."/>
            <person name="Osoegawa K."/>
            <person name="de Jong P."/>
            <person name="Grimwood J."/>
            <person name="Chapman J.A."/>
            <person name="Shapiro H."/>
            <person name="Aerts A."/>
            <person name="Otillar R.P."/>
            <person name="Terry A.Y."/>
            <person name="Boore J.L."/>
            <person name="Grigoriev I.V."/>
            <person name="Lindberg D.R."/>
            <person name="Seaver E.C."/>
            <person name="Weisblat D.A."/>
            <person name="Putnam N.H."/>
            <person name="Rokhsar D.S."/>
        </authorList>
    </citation>
    <scope>NUCLEOTIDE SEQUENCE</scope>
</reference>
<evidence type="ECO:0000313" key="3">
    <source>
        <dbReference type="Proteomes" id="UP000015101"/>
    </source>
</evidence>
<accession>T1EZR9</accession>
<dbReference type="KEGG" id="hro:HELRODRAFT_167761"/>
<keyword evidence="3" id="KW-1185">Reference proteome</keyword>
<protein>
    <submittedName>
        <fullName evidence="1 2">Uncharacterized protein</fullName>
    </submittedName>
</protein>
<dbReference type="EMBL" id="AMQM01002842">
    <property type="status" value="NOT_ANNOTATED_CDS"/>
    <property type="molecule type" value="Genomic_DNA"/>
</dbReference>
<dbReference type="InParanoid" id="T1EZR9"/>
<dbReference type="AlphaFoldDB" id="T1EZR9"/>
<reference evidence="3" key="1">
    <citation type="submission" date="2012-12" db="EMBL/GenBank/DDBJ databases">
        <authorList>
            <person name="Hellsten U."/>
            <person name="Grimwood J."/>
            <person name="Chapman J.A."/>
            <person name="Shapiro H."/>
            <person name="Aerts A."/>
            <person name="Otillar R.P."/>
            <person name="Terry A.Y."/>
            <person name="Boore J.L."/>
            <person name="Simakov O."/>
            <person name="Marletaz F."/>
            <person name="Cho S.-J."/>
            <person name="Edsinger-Gonzales E."/>
            <person name="Havlak P."/>
            <person name="Kuo D.-H."/>
            <person name="Larsson T."/>
            <person name="Lv J."/>
            <person name="Arendt D."/>
            <person name="Savage R."/>
            <person name="Osoegawa K."/>
            <person name="de Jong P."/>
            <person name="Lindberg D.R."/>
            <person name="Seaver E.C."/>
            <person name="Weisblat D.A."/>
            <person name="Putnam N.H."/>
            <person name="Grigoriev I.V."/>
            <person name="Rokhsar D.S."/>
        </authorList>
    </citation>
    <scope>NUCLEOTIDE SEQUENCE</scope>
</reference>
<dbReference type="HOGENOM" id="CLU_2040595_0_0_1"/>
<proteinExistence type="predicted"/>
<organism evidence="2 3">
    <name type="scientific">Helobdella robusta</name>
    <name type="common">Californian leech</name>
    <dbReference type="NCBI Taxonomy" id="6412"/>
    <lineage>
        <taxon>Eukaryota</taxon>
        <taxon>Metazoa</taxon>
        <taxon>Spiralia</taxon>
        <taxon>Lophotrochozoa</taxon>
        <taxon>Annelida</taxon>
        <taxon>Clitellata</taxon>
        <taxon>Hirudinea</taxon>
        <taxon>Rhynchobdellida</taxon>
        <taxon>Glossiphoniidae</taxon>
        <taxon>Helobdella</taxon>
    </lineage>
</organism>
<gene>
    <name evidence="2" type="primary">20202069</name>
    <name evidence="1" type="ORF">HELRODRAFT_167761</name>
</gene>
<dbReference type="EMBL" id="KB095905">
    <property type="protein sequence ID" value="ESO09935.1"/>
    <property type="molecule type" value="Genomic_DNA"/>
</dbReference>
<evidence type="ECO:0000313" key="1">
    <source>
        <dbReference type="EMBL" id="ESO09935.1"/>
    </source>
</evidence>
<name>T1EZR9_HELRO</name>
<dbReference type="EnsemblMetazoa" id="HelroT167761">
    <property type="protein sequence ID" value="HelroP167761"/>
    <property type="gene ID" value="HelroG167761"/>
</dbReference>
<dbReference type="CTD" id="20202069"/>